<feature type="region of interest" description="Disordered" evidence="1">
    <location>
        <begin position="422"/>
        <end position="466"/>
    </location>
</feature>
<feature type="region of interest" description="Disordered" evidence="1">
    <location>
        <begin position="365"/>
        <end position="405"/>
    </location>
</feature>
<gene>
    <name evidence="2" type="ORF">PADG_02159</name>
</gene>
<dbReference type="InParanoid" id="C1G1Z3"/>
<evidence type="ECO:0000313" key="3">
    <source>
        <dbReference type="Proteomes" id="UP000001628"/>
    </source>
</evidence>
<keyword evidence="3" id="KW-1185">Reference proteome</keyword>
<name>C1G1Z3_PARBD</name>
<feature type="compositionally biased region" description="Basic residues" evidence="1">
    <location>
        <begin position="854"/>
        <end position="871"/>
    </location>
</feature>
<dbReference type="RefSeq" id="XP_010757227.1">
    <property type="nucleotide sequence ID" value="XM_010758925.1"/>
</dbReference>
<protein>
    <submittedName>
        <fullName evidence="2">Uncharacterized protein</fullName>
    </submittedName>
</protein>
<dbReference type="HOGENOM" id="CLU_325738_0_0_1"/>
<dbReference type="OrthoDB" id="5378502at2759"/>
<dbReference type="VEuPathDB" id="FungiDB:PADG_02159"/>
<dbReference type="GeneID" id="22581682"/>
<accession>C1G1Z3</accession>
<proteinExistence type="predicted"/>
<feature type="region of interest" description="Disordered" evidence="1">
    <location>
        <begin position="680"/>
        <end position="709"/>
    </location>
</feature>
<evidence type="ECO:0000256" key="1">
    <source>
        <dbReference type="SAM" id="MobiDB-lite"/>
    </source>
</evidence>
<feature type="compositionally biased region" description="Polar residues" evidence="1">
    <location>
        <begin position="375"/>
        <end position="405"/>
    </location>
</feature>
<feature type="region of interest" description="Disordered" evidence="1">
    <location>
        <begin position="78"/>
        <end position="115"/>
    </location>
</feature>
<feature type="compositionally biased region" description="Polar residues" evidence="1">
    <location>
        <begin position="434"/>
        <end position="466"/>
    </location>
</feature>
<feature type="region of interest" description="Disordered" evidence="1">
    <location>
        <begin position="834"/>
        <end position="918"/>
    </location>
</feature>
<dbReference type="KEGG" id="pbn:PADG_02159"/>
<dbReference type="EMBL" id="KN275958">
    <property type="protein sequence ID" value="EEH46009.2"/>
    <property type="molecule type" value="Genomic_DNA"/>
</dbReference>
<dbReference type="Proteomes" id="UP000001628">
    <property type="component" value="Unassembled WGS sequence"/>
</dbReference>
<evidence type="ECO:0000313" key="2">
    <source>
        <dbReference type="EMBL" id="EEH46009.2"/>
    </source>
</evidence>
<feature type="compositionally biased region" description="Polar residues" evidence="1">
    <location>
        <begin position="78"/>
        <end position="89"/>
    </location>
</feature>
<dbReference type="STRING" id="502780.C1G1Z3"/>
<dbReference type="eggNOG" id="ENOG502T3HB">
    <property type="taxonomic scope" value="Eukaryota"/>
</dbReference>
<organism evidence="2 3">
    <name type="scientific">Paracoccidioides brasiliensis (strain Pb18)</name>
    <dbReference type="NCBI Taxonomy" id="502780"/>
    <lineage>
        <taxon>Eukaryota</taxon>
        <taxon>Fungi</taxon>
        <taxon>Dikarya</taxon>
        <taxon>Ascomycota</taxon>
        <taxon>Pezizomycotina</taxon>
        <taxon>Eurotiomycetes</taxon>
        <taxon>Eurotiomycetidae</taxon>
        <taxon>Onygenales</taxon>
        <taxon>Ajellomycetaceae</taxon>
        <taxon>Paracoccidioides</taxon>
    </lineage>
</organism>
<feature type="compositionally biased region" description="Basic residues" evidence="1">
    <location>
        <begin position="906"/>
        <end position="918"/>
    </location>
</feature>
<sequence length="918" mass="100994">MNLRNRNFIKPPRRYDEVYAKPAPLPVHDEPRVYKPKSDPTRPAFPIPFTDFNPNLPPAAFPTLDFLKRSLTPEQRTLEHLNNTTSRVQGHSGAKKYNSENVTDGIGRSKCDYSHEHKHKTTKGSFLLTETESNTDNDNLPGDMAHQDWSDTMGYLHGAESSPETMSARMALSDDENEVGIGASEAAGTSGDSLCPGKWSDISPVLQTEIFDNLRSVYEYRKVVDKLRLTPTEQVKMIEHSSSREEQIKNENELLQEMRKKQLQALMRMDNSYLRTQQVPAQLVFQTISNKCLGDTITNAEPDYSMTRASDILIARKYLRSCGLDPKFAGEWGNNLVTINSNGSTGEDASADTTESFEWTGELPQAMETDVPEQGKTNYESRQGSEATPDDSSQSDCSPTPKQLRSIDSNLNAAQQILRHRQEAALSRPGATQPLANRTSGARNGSPLWTQPSNPYQGTRQPSPLRQESVVRLKVGPQGAARIQQGLFRVQGDMMALSSLAPRTGVSGNIMSKTNLSSQSALFGNMESLSGSELLSQHWIEQLKSSKKRGCDTLKRSLAGSWYYGKSKKETEAASRASRLLRDRLEAARAEAESSRLEDLRHAAGPESIPPVPGVNLHIPSQDDAHHVAHADCLCKCQVLRGKRMVSSPKAQTSGQGGPQANQQMPFNSELNLVQQITPSSRPNMEKEAPELSSITPTLTETPCEPKENELMNGKSAGHGAHLMEMSIKQLPGGTATWTNQKNAKIEGNVAIATLPFRMNASNASSKQEATQAGTETSATPFMPVPELEMMDVSCESNVMETDNAQNNQGPESIELDPLVSPARNNGLFGPEARLPNAPKEKLPVPQSLSVTKPLKKKIRKSGNGWTKKKPSRDTVGRVKRTTAQVTKKQGAKRNVSKPEMPNTRAVRRSGRIIKKTA</sequence>
<dbReference type="AlphaFoldDB" id="C1G1Z3"/>
<reference evidence="2 3" key="1">
    <citation type="journal article" date="2011" name="PLoS Genet.">
        <title>Comparative genomic analysis of human fungal pathogens causing paracoccidioidomycosis.</title>
        <authorList>
            <person name="Desjardins C.A."/>
            <person name="Champion M.D."/>
            <person name="Holder J.W."/>
            <person name="Muszewska A."/>
            <person name="Goldberg J."/>
            <person name="Bailao A.M."/>
            <person name="Brigido M.M."/>
            <person name="Ferreira M.E."/>
            <person name="Garcia A.M."/>
            <person name="Grynberg M."/>
            <person name="Gujja S."/>
            <person name="Heiman D.I."/>
            <person name="Henn M.R."/>
            <person name="Kodira C.D."/>
            <person name="Leon-Narvaez H."/>
            <person name="Longo L.V."/>
            <person name="Ma L.J."/>
            <person name="Malavazi I."/>
            <person name="Matsuo A.L."/>
            <person name="Morais F.V."/>
            <person name="Pereira M."/>
            <person name="Rodriguez-Brito S."/>
            <person name="Sakthikumar S."/>
            <person name="Salem-Izacc S.M."/>
            <person name="Sykes S.M."/>
            <person name="Teixeira M.M."/>
            <person name="Vallejo M.C."/>
            <person name="Walter M.E."/>
            <person name="Yandava C."/>
            <person name="Young S."/>
            <person name="Zeng Q."/>
            <person name="Zucker J."/>
            <person name="Felipe M.S."/>
            <person name="Goldman G.H."/>
            <person name="Haas B.J."/>
            <person name="McEwen J.G."/>
            <person name="Nino-Vega G."/>
            <person name="Puccia R."/>
            <person name="San-Blas G."/>
            <person name="Soares C.M."/>
            <person name="Birren B.W."/>
            <person name="Cuomo C.A."/>
        </authorList>
    </citation>
    <scope>NUCLEOTIDE SEQUENCE [LARGE SCALE GENOMIC DNA]</scope>
    <source>
        <strain evidence="2 3">Pb18</strain>
    </source>
</reference>
<dbReference type="OMA" id="WPRHAIS"/>